<sequence length="311" mass="34852">MKDHNMYELKRLMVGLDFSDTDASIIKYIELMAPYFKPEKIYFTYIDTNLDLPEEIKQELYGGTVPYDEYLRTQMEENVKKNFPSYHAYDIEFIILEGSRLSTLVKWSKVKNIDLIVIGRKSSDKSSGSFLARIARRANCSVLIVPELTDYTFEGISFCTDFSESSRFAAQKAINLAREVGDTKVYCHHVYSVPTGYHVSGKSLRGYAKIMKDHATKKFEVFVKSLNAEGVEIVPVFTLDSKGRPAKLILEAAENVKSHLVAVSSRGRTTAASIFLGSFAEKMVIVSEKTPLLVGKPKGEALGIIGALRSL</sequence>
<dbReference type="EMBL" id="JBDKWZ010000005">
    <property type="protein sequence ID" value="MEN7548171.1"/>
    <property type="molecule type" value="Genomic_DNA"/>
</dbReference>
<evidence type="ECO:0000256" key="1">
    <source>
        <dbReference type="ARBA" id="ARBA00008791"/>
    </source>
</evidence>
<name>A0AAW9SB87_9BACT</name>
<dbReference type="InterPro" id="IPR006016">
    <property type="entry name" value="UspA"/>
</dbReference>
<comment type="caution">
    <text evidence="3">The sequence shown here is derived from an EMBL/GenBank/DDBJ whole genome shotgun (WGS) entry which is preliminary data.</text>
</comment>
<evidence type="ECO:0000313" key="3">
    <source>
        <dbReference type="EMBL" id="MEN7548171.1"/>
    </source>
</evidence>
<keyword evidence="4" id="KW-1185">Reference proteome</keyword>
<protein>
    <submittedName>
        <fullName evidence="3">Universal stress protein</fullName>
    </submittedName>
</protein>
<organism evidence="3 4">
    <name type="scientific">Rapidithrix thailandica</name>
    <dbReference type="NCBI Taxonomy" id="413964"/>
    <lineage>
        <taxon>Bacteria</taxon>
        <taxon>Pseudomonadati</taxon>
        <taxon>Bacteroidota</taxon>
        <taxon>Cytophagia</taxon>
        <taxon>Cytophagales</taxon>
        <taxon>Flammeovirgaceae</taxon>
        <taxon>Rapidithrix</taxon>
    </lineage>
</organism>
<evidence type="ECO:0000313" key="4">
    <source>
        <dbReference type="Proteomes" id="UP001403385"/>
    </source>
</evidence>
<reference evidence="3 4" key="1">
    <citation type="submission" date="2024-04" db="EMBL/GenBank/DDBJ databases">
        <title>Novel genus in family Flammeovirgaceae.</title>
        <authorList>
            <person name="Nguyen T.H."/>
            <person name="Vuong T.Q."/>
            <person name="Le H."/>
            <person name="Kim S.-G."/>
        </authorList>
    </citation>
    <scope>NUCLEOTIDE SEQUENCE [LARGE SCALE GENOMIC DNA]</scope>
    <source>
        <strain evidence="3 4">JCM 23209</strain>
    </source>
</reference>
<dbReference type="InterPro" id="IPR014729">
    <property type="entry name" value="Rossmann-like_a/b/a_fold"/>
</dbReference>
<dbReference type="SUPFAM" id="SSF52402">
    <property type="entry name" value="Adenine nucleotide alpha hydrolases-like"/>
    <property type="match status" value="2"/>
</dbReference>
<dbReference type="AlphaFoldDB" id="A0AAW9SB87"/>
<evidence type="ECO:0000259" key="2">
    <source>
        <dbReference type="Pfam" id="PF00582"/>
    </source>
</evidence>
<dbReference type="Gene3D" id="3.40.50.620">
    <property type="entry name" value="HUPs"/>
    <property type="match status" value="2"/>
</dbReference>
<comment type="similarity">
    <text evidence="1">Belongs to the universal stress protein A family.</text>
</comment>
<proteinExistence type="inferred from homology"/>
<dbReference type="RefSeq" id="WP_346820952.1">
    <property type="nucleotide sequence ID" value="NZ_JBDKWZ010000005.1"/>
</dbReference>
<dbReference type="Proteomes" id="UP001403385">
    <property type="component" value="Unassembled WGS sequence"/>
</dbReference>
<dbReference type="PANTHER" id="PTHR46268:SF6">
    <property type="entry name" value="UNIVERSAL STRESS PROTEIN UP12"/>
    <property type="match status" value="1"/>
</dbReference>
<feature type="domain" description="UspA" evidence="2">
    <location>
        <begin position="10"/>
        <end position="146"/>
    </location>
</feature>
<dbReference type="PANTHER" id="PTHR46268">
    <property type="entry name" value="STRESS RESPONSE PROTEIN NHAX"/>
    <property type="match status" value="1"/>
</dbReference>
<gene>
    <name evidence="3" type="ORF">AAG747_09635</name>
</gene>
<feature type="domain" description="UspA" evidence="2">
    <location>
        <begin position="156"/>
        <end position="285"/>
    </location>
</feature>
<dbReference type="CDD" id="cd00293">
    <property type="entry name" value="USP-like"/>
    <property type="match status" value="1"/>
</dbReference>
<dbReference type="Pfam" id="PF00582">
    <property type="entry name" value="Usp"/>
    <property type="match status" value="2"/>
</dbReference>
<accession>A0AAW9SB87</accession>